<protein>
    <submittedName>
        <fullName evidence="1">Uncharacterized protein</fullName>
    </submittedName>
</protein>
<gene>
    <name evidence="1" type="ORF">VTH8203_01364</name>
</gene>
<dbReference type="RefSeq" id="WP_158296071.1">
    <property type="nucleotide sequence ID" value="NZ_JBHSII010000006.1"/>
</dbReference>
<accession>A0A240EHT5</accession>
<evidence type="ECO:0000313" key="2">
    <source>
        <dbReference type="Proteomes" id="UP000219336"/>
    </source>
</evidence>
<dbReference type="Proteomes" id="UP000219336">
    <property type="component" value="Unassembled WGS sequence"/>
</dbReference>
<reference evidence="2" key="1">
    <citation type="submission" date="2016-06" db="EMBL/GenBank/DDBJ databases">
        <authorList>
            <person name="Rodrigo-Torres L."/>
            <person name="Arahal R.D."/>
            <person name="Lucena T."/>
        </authorList>
    </citation>
    <scope>NUCLEOTIDE SEQUENCE [LARGE SCALE GENOMIC DNA]</scope>
    <source>
        <strain evidence="2">CECT8203</strain>
    </source>
</reference>
<organism evidence="1 2">
    <name type="scientific">Vibrio thalassae</name>
    <dbReference type="NCBI Taxonomy" id="1243014"/>
    <lineage>
        <taxon>Bacteria</taxon>
        <taxon>Pseudomonadati</taxon>
        <taxon>Pseudomonadota</taxon>
        <taxon>Gammaproteobacteria</taxon>
        <taxon>Vibrionales</taxon>
        <taxon>Vibrionaceae</taxon>
        <taxon>Vibrio</taxon>
    </lineage>
</organism>
<dbReference type="AlphaFoldDB" id="A0A240EHT5"/>
<dbReference type="EMBL" id="OANU01000012">
    <property type="protein sequence ID" value="SNX47749.1"/>
    <property type="molecule type" value="Genomic_DNA"/>
</dbReference>
<keyword evidence="2" id="KW-1185">Reference proteome</keyword>
<proteinExistence type="predicted"/>
<sequence>MLKTGCEGVYQSADHEALEFRFCLCPKGEALKDEEEQVKDRLTHTD</sequence>
<name>A0A240EHT5_9VIBR</name>
<evidence type="ECO:0000313" key="1">
    <source>
        <dbReference type="EMBL" id="SNX47749.1"/>
    </source>
</evidence>